<feature type="region of interest" description="Disordered" evidence="1">
    <location>
        <begin position="1"/>
        <end position="29"/>
    </location>
</feature>
<dbReference type="Proteomes" id="UP000265520">
    <property type="component" value="Unassembled WGS sequence"/>
</dbReference>
<dbReference type="AlphaFoldDB" id="A0A392R2A0"/>
<feature type="compositionally biased region" description="Polar residues" evidence="1">
    <location>
        <begin position="20"/>
        <end position="29"/>
    </location>
</feature>
<protein>
    <submittedName>
        <fullName evidence="2">Uncharacterized protein</fullName>
    </submittedName>
</protein>
<evidence type="ECO:0000313" key="3">
    <source>
        <dbReference type="Proteomes" id="UP000265520"/>
    </source>
</evidence>
<name>A0A392R2A0_9FABA</name>
<organism evidence="2 3">
    <name type="scientific">Trifolium medium</name>
    <dbReference type="NCBI Taxonomy" id="97028"/>
    <lineage>
        <taxon>Eukaryota</taxon>
        <taxon>Viridiplantae</taxon>
        <taxon>Streptophyta</taxon>
        <taxon>Embryophyta</taxon>
        <taxon>Tracheophyta</taxon>
        <taxon>Spermatophyta</taxon>
        <taxon>Magnoliopsida</taxon>
        <taxon>eudicotyledons</taxon>
        <taxon>Gunneridae</taxon>
        <taxon>Pentapetalae</taxon>
        <taxon>rosids</taxon>
        <taxon>fabids</taxon>
        <taxon>Fabales</taxon>
        <taxon>Fabaceae</taxon>
        <taxon>Papilionoideae</taxon>
        <taxon>50 kb inversion clade</taxon>
        <taxon>NPAAA clade</taxon>
        <taxon>Hologalegina</taxon>
        <taxon>IRL clade</taxon>
        <taxon>Trifolieae</taxon>
        <taxon>Trifolium</taxon>
    </lineage>
</organism>
<comment type="caution">
    <text evidence="2">The sequence shown here is derived from an EMBL/GenBank/DDBJ whole genome shotgun (WGS) entry which is preliminary data.</text>
</comment>
<accession>A0A392R2A0</accession>
<evidence type="ECO:0000313" key="2">
    <source>
        <dbReference type="EMBL" id="MCI30691.1"/>
    </source>
</evidence>
<proteinExistence type="predicted"/>
<evidence type="ECO:0000256" key="1">
    <source>
        <dbReference type="SAM" id="MobiDB-lite"/>
    </source>
</evidence>
<keyword evidence="3" id="KW-1185">Reference proteome</keyword>
<reference evidence="2 3" key="1">
    <citation type="journal article" date="2018" name="Front. Plant Sci.">
        <title>Red Clover (Trifolium pratense) and Zigzag Clover (T. medium) - A Picture of Genomic Similarities and Differences.</title>
        <authorList>
            <person name="Dluhosova J."/>
            <person name="Istvanek J."/>
            <person name="Nedelnik J."/>
            <person name="Repkova J."/>
        </authorList>
    </citation>
    <scope>NUCLEOTIDE SEQUENCE [LARGE SCALE GENOMIC DNA]</scope>
    <source>
        <strain evidence="3">cv. 10/8</strain>
        <tissue evidence="2">Leaf</tissue>
    </source>
</reference>
<feature type="compositionally biased region" description="Polar residues" evidence="1">
    <location>
        <begin position="1"/>
        <end position="12"/>
    </location>
</feature>
<dbReference type="EMBL" id="LXQA010181491">
    <property type="protein sequence ID" value="MCI30691.1"/>
    <property type="molecule type" value="Genomic_DNA"/>
</dbReference>
<feature type="non-terminal residue" evidence="2">
    <location>
        <position position="29"/>
    </location>
</feature>
<sequence>MCHNQDQVTVSAGFSMKASGLTNGSRPER</sequence>